<organism evidence="2 3">
    <name type="scientific">Aspergillus sclerotiicarbonarius (strain CBS 121057 / IBT 28362)</name>
    <dbReference type="NCBI Taxonomy" id="1448318"/>
    <lineage>
        <taxon>Eukaryota</taxon>
        <taxon>Fungi</taxon>
        <taxon>Dikarya</taxon>
        <taxon>Ascomycota</taxon>
        <taxon>Pezizomycotina</taxon>
        <taxon>Eurotiomycetes</taxon>
        <taxon>Eurotiomycetidae</taxon>
        <taxon>Eurotiales</taxon>
        <taxon>Aspergillaceae</taxon>
        <taxon>Aspergillus</taxon>
        <taxon>Aspergillus subgen. Circumdati</taxon>
    </lineage>
</organism>
<protein>
    <submittedName>
        <fullName evidence="2">Uncharacterized protein</fullName>
    </submittedName>
</protein>
<dbReference type="VEuPathDB" id="FungiDB:BO78DRAFT_398512"/>
<reference evidence="2 3" key="1">
    <citation type="submission" date="2018-02" db="EMBL/GenBank/DDBJ databases">
        <title>The genomes of Aspergillus section Nigri reveals drivers in fungal speciation.</title>
        <authorList>
            <consortium name="DOE Joint Genome Institute"/>
            <person name="Vesth T.C."/>
            <person name="Nybo J."/>
            <person name="Theobald S."/>
            <person name="Brandl J."/>
            <person name="Frisvad J.C."/>
            <person name="Nielsen K.F."/>
            <person name="Lyhne E.K."/>
            <person name="Kogle M.E."/>
            <person name="Kuo A."/>
            <person name="Riley R."/>
            <person name="Clum A."/>
            <person name="Nolan M."/>
            <person name="Lipzen A."/>
            <person name="Salamov A."/>
            <person name="Henrissat B."/>
            <person name="Wiebenga A."/>
            <person name="De vries R.P."/>
            <person name="Grigoriev I.V."/>
            <person name="Mortensen U.H."/>
            <person name="Andersen M.R."/>
            <person name="Baker S.E."/>
        </authorList>
    </citation>
    <scope>NUCLEOTIDE SEQUENCE [LARGE SCALE GENOMIC DNA]</scope>
    <source>
        <strain evidence="2 3">CBS 121057</strain>
    </source>
</reference>
<sequence>MTSSQKPPEIPPYGTWKKDTPTPTASIPHDFIPHSPGLPWFARPLPMAELDWD</sequence>
<accession>A0A319EU78</accession>
<keyword evidence="3" id="KW-1185">Reference proteome</keyword>
<dbReference type="AlphaFoldDB" id="A0A319EU78"/>
<evidence type="ECO:0000256" key="1">
    <source>
        <dbReference type="SAM" id="MobiDB-lite"/>
    </source>
</evidence>
<evidence type="ECO:0000313" key="3">
    <source>
        <dbReference type="Proteomes" id="UP000248423"/>
    </source>
</evidence>
<gene>
    <name evidence="2" type="ORF">BO78DRAFT_398512</name>
</gene>
<feature type="region of interest" description="Disordered" evidence="1">
    <location>
        <begin position="1"/>
        <end position="29"/>
    </location>
</feature>
<dbReference type="Proteomes" id="UP000248423">
    <property type="component" value="Unassembled WGS sequence"/>
</dbReference>
<evidence type="ECO:0000313" key="2">
    <source>
        <dbReference type="EMBL" id="PYI05019.1"/>
    </source>
</evidence>
<dbReference type="EMBL" id="KZ826362">
    <property type="protein sequence ID" value="PYI05019.1"/>
    <property type="molecule type" value="Genomic_DNA"/>
</dbReference>
<name>A0A319EU78_ASPSB</name>
<proteinExistence type="predicted"/>